<dbReference type="PANTHER" id="PTHR31327">
    <property type="entry name" value="SPERM MEIOSIS PDZ DOMAIN CONTAINING PROTEINS-RELATED"/>
    <property type="match status" value="1"/>
</dbReference>
<feature type="region of interest" description="Disordered" evidence="1">
    <location>
        <begin position="1"/>
        <end position="52"/>
    </location>
</feature>
<dbReference type="InterPro" id="IPR036034">
    <property type="entry name" value="PDZ_sf"/>
</dbReference>
<dbReference type="PANTHER" id="PTHR31327:SF7">
    <property type="entry name" value="PDZ DOMAIN-CONTAINING PROTEIN"/>
    <property type="match status" value="1"/>
</dbReference>
<reference evidence="2" key="1">
    <citation type="submission" date="2023-06" db="EMBL/GenBank/DDBJ databases">
        <authorList>
            <person name="Delattre M."/>
        </authorList>
    </citation>
    <scope>NUCLEOTIDE SEQUENCE</scope>
    <source>
        <strain evidence="2">AF72</strain>
    </source>
</reference>
<proteinExistence type="predicted"/>
<feature type="compositionally biased region" description="Basic and acidic residues" evidence="1">
    <location>
        <begin position="22"/>
        <end position="35"/>
    </location>
</feature>
<evidence type="ECO:0000256" key="1">
    <source>
        <dbReference type="SAM" id="MobiDB-lite"/>
    </source>
</evidence>
<accession>A0AA36CHD5</accession>
<name>A0AA36CHD5_9BILA</name>
<feature type="compositionally biased region" description="Basic and acidic residues" evidence="1">
    <location>
        <begin position="343"/>
        <end position="355"/>
    </location>
</feature>
<dbReference type="EMBL" id="CATQJA010001895">
    <property type="protein sequence ID" value="CAJ0569045.1"/>
    <property type="molecule type" value="Genomic_DNA"/>
</dbReference>
<dbReference type="AlphaFoldDB" id="A0AA36CHD5"/>
<evidence type="ECO:0000313" key="3">
    <source>
        <dbReference type="Proteomes" id="UP001177023"/>
    </source>
</evidence>
<feature type="region of interest" description="Disordered" evidence="1">
    <location>
        <begin position="343"/>
        <end position="376"/>
    </location>
</feature>
<dbReference type="SUPFAM" id="SSF50156">
    <property type="entry name" value="PDZ domain-like"/>
    <property type="match status" value="1"/>
</dbReference>
<organism evidence="2 3">
    <name type="scientific">Mesorhabditis spiculigera</name>
    <dbReference type="NCBI Taxonomy" id="96644"/>
    <lineage>
        <taxon>Eukaryota</taxon>
        <taxon>Metazoa</taxon>
        <taxon>Ecdysozoa</taxon>
        <taxon>Nematoda</taxon>
        <taxon>Chromadorea</taxon>
        <taxon>Rhabditida</taxon>
        <taxon>Rhabditina</taxon>
        <taxon>Rhabditomorpha</taxon>
        <taxon>Rhabditoidea</taxon>
        <taxon>Rhabditidae</taxon>
        <taxon>Mesorhabditinae</taxon>
        <taxon>Mesorhabditis</taxon>
    </lineage>
</organism>
<sequence>MAISFSSARRSRGPCKMFRKGASKDKVKKKGDGGGKPKPQTPPPAGDDKPAVSNMKTMLPIVSQIDGARPREKMTDKLAAKVKRCVRGKMMPDHLTDRVTVDVQWGQARSVGAADQRRSRRNANVTYHSGDILVQCNDFHFTGNLQNNTGFLKALTKKGKKTARFEVIRLKRKVPVDWSLLPGFTKQEGMEYHQVYLYNYKGMQVGLDVRMIEDPEMNRVFVERVRDKSAAAVCLGFGDRIIEHSGRMVTNVQDLLSALQTELNEKGWTRMTVEVPVSDPCRCFVRNKLLVDPFGLPTEGGMPPRSSPASLMTRSIWRRSCIGGGTRRSESHLALILRGDARHGEKDGIGQDRRQGKASPCAHRWQHPSADAHADDQQIRLGHRGHCEELSRLRGRHVVPQGKYQHQGYQRPAVVLSVMPSFLQTARNPVKSTMQPTKKG</sequence>
<feature type="compositionally biased region" description="Basic residues" evidence="1">
    <location>
        <begin position="9"/>
        <end position="21"/>
    </location>
</feature>
<feature type="non-terminal residue" evidence="2">
    <location>
        <position position="1"/>
    </location>
</feature>
<dbReference type="Proteomes" id="UP001177023">
    <property type="component" value="Unassembled WGS sequence"/>
</dbReference>
<protein>
    <recommendedName>
        <fullName evidence="4">PDZ domain-containing protein</fullName>
    </recommendedName>
</protein>
<comment type="caution">
    <text evidence="2">The sequence shown here is derived from an EMBL/GenBank/DDBJ whole genome shotgun (WGS) entry which is preliminary data.</text>
</comment>
<evidence type="ECO:0008006" key="4">
    <source>
        <dbReference type="Google" id="ProtNLM"/>
    </source>
</evidence>
<evidence type="ECO:0000313" key="2">
    <source>
        <dbReference type="EMBL" id="CAJ0569045.1"/>
    </source>
</evidence>
<keyword evidence="3" id="KW-1185">Reference proteome</keyword>
<dbReference type="InterPro" id="IPR040264">
    <property type="entry name" value="T15H9.4-like"/>
</dbReference>
<gene>
    <name evidence="2" type="ORF">MSPICULIGERA_LOCUS7543</name>
</gene>